<feature type="chain" id="PRO_5040852085" evidence="1">
    <location>
        <begin position="24"/>
        <end position="145"/>
    </location>
</feature>
<feature type="non-terminal residue" evidence="2">
    <location>
        <position position="145"/>
    </location>
</feature>
<keyword evidence="1" id="KW-0732">Signal</keyword>
<evidence type="ECO:0000313" key="3">
    <source>
        <dbReference type="Proteomes" id="UP001150238"/>
    </source>
</evidence>
<reference evidence="2" key="1">
    <citation type="submission" date="2022-08" db="EMBL/GenBank/DDBJ databases">
        <authorList>
            <consortium name="DOE Joint Genome Institute"/>
            <person name="Min B."/>
            <person name="Riley R."/>
            <person name="Sierra-Patev S."/>
            <person name="Naranjo-Ortiz M."/>
            <person name="Looney B."/>
            <person name="Konkel Z."/>
            <person name="Slot J.C."/>
            <person name="Sakamoto Y."/>
            <person name="Steenwyk J.L."/>
            <person name="Rokas A."/>
            <person name="Carro J."/>
            <person name="Camarero S."/>
            <person name="Ferreira P."/>
            <person name="Molpeceres G."/>
            <person name="Ruiz-Duenas F.J."/>
            <person name="Serrano A."/>
            <person name="Henrissat B."/>
            <person name="Drula E."/>
            <person name="Hughes K.W."/>
            <person name="Mata J.L."/>
            <person name="Ishikawa N.K."/>
            <person name="Vargas-Isla R."/>
            <person name="Ushijima S."/>
            <person name="Smith C.A."/>
            <person name="Ahrendt S."/>
            <person name="Andreopoulos W."/>
            <person name="He G."/>
            <person name="Labutti K."/>
            <person name="Lipzen A."/>
            <person name="Ng V."/>
            <person name="Sandor L."/>
            <person name="Barry K."/>
            <person name="Martinez A.T."/>
            <person name="Xiao Y."/>
            <person name="Gibbons J.G."/>
            <person name="Terashima K."/>
            <person name="Hibbett D.S."/>
            <person name="Grigoriev I.V."/>
        </authorList>
    </citation>
    <scope>NUCLEOTIDE SEQUENCE</scope>
    <source>
        <strain evidence="2">Sp2 HRB7682 ss15</strain>
    </source>
</reference>
<dbReference type="AlphaFoldDB" id="A0A9W9A0B2"/>
<evidence type="ECO:0000313" key="2">
    <source>
        <dbReference type="EMBL" id="KAJ4469992.1"/>
    </source>
</evidence>
<feature type="signal peptide" evidence="1">
    <location>
        <begin position="1"/>
        <end position="23"/>
    </location>
</feature>
<dbReference type="EMBL" id="JANVFS010000033">
    <property type="protein sequence ID" value="KAJ4469992.1"/>
    <property type="molecule type" value="Genomic_DNA"/>
</dbReference>
<organism evidence="2 3">
    <name type="scientific">Lentinula lateritia</name>
    <dbReference type="NCBI Taxonomy" id="40482"/>
    <lineage>
        <taxon>Eukaryota</taxon>
        <taxon>Fungi</taxon>
        <taxon>Dikarya</taxon>
        <taxon>Basidiomycota</taxon>
        <taxon>Agaricomycotina</taxon>
        <taxon>Agaricomycetes</taxon>
        <taxon>Agaricomycetidae</taxon>
        <taxon>Agaricales</taxon>
        <taxon>Marasmiineae</taxon>
        <taxon>Omphalotaceae</taxon>
        <taxon>Lentinula</taxon>
    </lineage>
</organism>
<dbReference type="Proteomes" id="UP001150238">
    <property type="component" value="Unassembled WGS sequence"/>
</dbReference>
<accession>A0A9W9A0B2</accession>
<sequence length="145" mass="16148">MMMTPKLILFLVTLFTVIHISLGAPVHNLIPRVTDGCYMVLSPNPTTDLLVGYQGGTYKINVKFGDGAKADRDKAYAGTNPNFKFTYNEGDLNKCGKTTEQYTLQELMKDKPNAVVKDPLSVEWYTFIFGTDLVKAKNAFDALNQ</sequence>
<reference evidence="2" key="2">
    <citation type="journal article" date="2023" name="Proc. Natl. Acad. Sci. U.S.A.">
        <title>A global phylogenomic analysis of the shiitake genus Lentinula.</title>
        <authorList>
            <person name="Sierra-Patev S."/>
            <person name="Min B."/>
            <person name="Naranjo-Ortiz M."/>
            <person name="Looney B."/>
            <person name="Konkel Z."/>
            <person name="Slot J.C."/>
            <person name="Sakamoto Y."/>
            <person name="Steenwyk J.L."/>
            <person name="Rokas A."/>
            <person name="Carro J."/>
            <person name="Camarero S."/>
            <person name="Ferreira P."/>
            <person name="Molpeceres G."/>
            <person name="Ruiz-Duenas F.J."/>
            <person name="Serrano A."/>
            <person name="Henrissat B."/>
            <person name="Drula E."/>
            <person name="Hughes K.W."/>
            <person name="Mata J.L."/>
            <person name="Ishikawa N.K."/>
            <person name="Vargas-Isla R."/>
            <person name="Ushijima S."/>
            <person name="Smith C.A."/>
            <person name="Donoghue J."/>
            <person name="Ahrendt S."/>
            <person name="Andreopoulos W."/>
            <person name="He G."/>
            <person name="LaButti K."/>
            <person name="Lipzen A."/>
            <person name="Ng V."/>
            <person name="Riley R."/>
            <person name="Sandor L."/>
            <person name="Barry K."/>
            <person name="Martinez A.T."/>
            <person name="Xiao Y."/>
            <person name="Gibbons J.G."/>
            <person name="Terashima K."/>
            <person name="Grigoriev I.V."/>
            <person name="Hibbett D."/>
        </authorList>
    </citation>
    <scope>NUCLEOTIDE SEQUENCE</scope>
    <source>
        <strain evidence="2">Sp2 HRB7682 ss15</strain>
    </source>
</reference>
<evidence type="ECO:0000256" key="1">
    <source>
        <dbReference type="SAM" id="SignalP"/>
    </source>
</evidence>
<comment type="caution">
    <text evidence="2">The sequence shown here is derived from an EMBL/GenBank/DDBJ whole genome shotgun (WGS) entry which is preliminary data.</text>
</comment>
<protein>
    <submittedName>
        <fullName evidence="2">Uncharacterized protein</fullName>
    </submittedName>
</protein>
<proteinExistence type="predicted"/>
<name>A0A9W9A0B2_9AGAR</name>
<gene>
    <name evidence="2" type="ORF">C8J55DRAFT_608375</name>
</gene>